<evidence type="ECO:0000259" key="2">
    <source>
        <dbReference type="Pfam" id="PF16344"/>
    </source>
</evidence>
<dbReference type="Gene3D" id="2.60.120.1440">
    <property type="match status" value="1"/>
</dbReference>
<dbReference type="PANTHER" id="PTHR30273:SF2">
    <property type="entry name" value="PROTEIN FECR"/>
    <property type="match status" value="1"/>
</dbReference>
<dbReference type="AlphaFoldDB" id="A0A381Q1R5"/>
<dbReference type="EMBL" id="UINC01001174">
    <property type="protein sequence ID" value="SUZ73286.1"/>
    <property type="molecule type" value="Genomic_DNA"/>
</dbReference>
<evidence type="ECO:0000259" key="1">
    <source>
        <dbReference type="Pfam" id="PF04773"/>
    </source>
</evidence>
<dbReference type="Pfam" id="PF04773">
    <property type="entry name" value="FecR"/>
    <property type="match status" value="1"/>
</dbReference>
<evidence type="ECO:0000313" key="3">
    <source>
        <dbReference type="EMBL" id="SUZ73286.1"/>
    </source>
</evidence>
<dbReference type="GO" id="GO:0016989">
    <property type="term" value="F:sigma factor antagonist activity"/>
    <property type="evidence" value="ECO:0007669"/>
    <property type="project" value="TreeGrafter"/>
</dbReference>
<evidence type="ECO:0008006" key="4">
    <source>
        <dbReference type="Google" id="ProtNLM"/>
    </source>
</evidence>
<dbReference type="InterPro" id="IPR006860">
    <property type="entry name" value="FecR"/>
</dbReference>
<dbReference type="PANTHER" id="PTHR30273">
    <property type="entry name" value="PERIPLASMIC SIGNAL SENSOR AND SIGMA FACTOR ACTIVATOR FECR-RELATED"/>
    <property type="match status" value="1"/>
</dbReference>
<accession>A0A381Q1R5</accession>
<sequence length="293" mass="33221">MSSFDKKLPNDLKRIWEASEQENTQTGPSTADAWMRLEQRLDMKDLTPARVQHRTNYFPIQPRLAYAFALMIIALLTGPKIYDLATHITVYAERGGQAEINLTDGTSVRLNSESSLKYKRNFNSESRIVNLSGEGYFKVVKGNYPFTVNTQYGTVTVLGTKFNIHARNENVEVVVNEGAISFIPKQDKPKSDKVIVKAGHYSNNNDPLPQPLPHPEYPGWIHDKLILNKTNLEIVCAKIERKFDVNIELASNQLHDISITGVINAVDLDGVLTTLAILSKRSYRFEKETYIFY</sequence>
<dbReference type="PIRSF" id="PIRSF018266">
    <property type="entry name" value="FecR"/>
    <property type="match status" value="1"/>
</dbReference>
<reference evidence="3" key="1">
    <citation type="submission" date="2018-05" db="EMBL/GenBank/DDBJ databases">
        <authorList>
            <person name="Lanie J.A."/>
            <person name="Ng W.-L."/>
            <person name="Kazmierczak K.M."/>
            <person name="Andrzejewski T.M."/>
            <person name="Davidsen T.M."/>
            <person name="Wayne K.J."/>
            <person name="Tettelin H."/>
            <person name="Glass J.I."/>
            <person name="Rusch D."/>
            <person name="Podicherti R."/>
            <person name="Tsui H.-C.T."/>
            <person name="Winkler M.E."/>
        </authorList>
    </citation>
    <scope>NUCLEOTIDE SEQUENCE</scope>
</reference>
<proteinExistence type="predicted"/>
<protein>
    <recommendedName>
        <fullName evidence="4">FecR protein domain-containing protein</fullName>
    </recommendedName>
</protein>
<name>A0A381Q1R5_9ZZZZ</name>
<dbReference type="InterPro" id="IPR032508">
    <property type="entry name" value="FecR_C"/>
</dbReference>
<dbReference type="Pfam" id="PF16344">
    <property type="entry name" value="FecR_C"/>
    <property type="match status" value="1"/>
</dbReference>
<dbReference type="Gene3D" id="3.55.50.30">
    <property type="match status" value="1"/>
</dbReference>
<feature type="domain" description="FecR protein" evidence="1">
    <location>
        <begin position="90"/>
        <end position="180"/>
    </location>
</feature>
<feature type="domain" description="Protein FecR C-terminal" evidence="2">
    <location>
        <begin position="224"/>
        <end position="291"/>
    </location>
</feature>
<dbReference type="InterPro" id="IPR012373">
    <property type="entry name" value="Ferrdict_sens_TM"/>
</dbReference>
<organism evidence="3">
    <name type="scientific">marine metagenome</name>
    <dbReference type="NCBI Taxonomy" id="408172"/>
    <lineage>
        <taxon>unclassified sequences</taxon>
        <taxon>metagenomes</taxon>
        <taxon>ecological metagenomes</taxon>
    </lineage>
</organism>
<gene>
    <name evidence="3" type="ORF">METZ01_LOCUS26140</name>
</gene>